<gene>
    <name evidence="1" type="ORF">EHV10_12975</name>
</gene>
<organism evidence="1 2">
    <name type="scientific">Lachnoanaerobaculum gingivalis</name>
    <dbReference type="NCBI Taxonomy" id="2490855"/>
    <lineage>
        <taxon>Bacteria</taxon>
        <taxon>Bacillati</taxon>
        <taxon>Bacillota</taxon>
        <taxon>Clostridia</taxon>
        <taxon>Lachnospirales</taxon>
        <taxon>Lachnospiraceae</taxon>
        <taxon>Lachnoanaerobaculum</taxon>
    </lineage>
</organism>
<evidence type="ECO:0000313" key="1">
    <source>
        <dbReference type="EMBL" id="RRJ24311.1"/>
    </source>
</evidence>
<sequence length="298" mass="34294">MKEEKKIIYFHLNTTNFIDPMVNGEKNNLGIIECFFFNTVFSALSNVKVYSNNWSEYPPFANDDILKGKKWLLCSLDDESVETPIEEILELMETAHLITITDIGKSLKDMGIHYDYITRIPNKEVDLAWKNYMAENNYQYIEEAVGNKNMTLSEKISFLSEELLNIESEGNQLTIFDPYLFPKKCDKDYIDLFLGIIRAAKVSSIKLIIDTRKCDINSHKNIFEKVSIPMYVYDSEAIHDRWWIVENVKKGILCGTSLNGIGKDKLSTITPLSKDDIEKIINDISNNCILISKTKSKL</sequence>
<keyword evidence="2" id="KW-1185">Reference proteome</keyword>
<dbReference type="RefSeq" id="WP_128675023.1">
    <property type="nucleotide sequence ID" value="NZ_RRCO01000007.1"/>
</dbReference>
<dbReference type="OrthoDB" id="9816206at2"/>
<reference evidence="1 2" key="1">
    <citation type="submission" date="2018-11" db="EMBL/GenBank/DDBJ databases">
        <title>Genome sequencing of Lachnoanaerobaculum sp. KCOM 2030 (= ChDC B114).</title>
        <authorList>
            <person name="Kook J.-K."/>
            <person name="Park S.-N."/>
            <person name="Lim Y.K."/>
        </authorList>
    </citation>
    <scope>NUCLEOTIDE SEQUENCE [LARGE SCALE GENOMIC DNA]</scope>
    <source>
        <strain evidence="1 2">KCOM 2030</strain>
    </source>
</reference>
<accession>A0A3P3QSZ8</accession>
<evidence type="ECO:0000313" key="2">
    <source>
        <dbReference type="Proteomes" id="UP000272490"/>
    </source>
</evidence>
<dbReference type="Proteomes" id="UP000272490">
    <property type="component" value="Unassembled WGS sequence"/>
</dbReference>
<dbReference type="EMBL" id="RRCO01000007">
    <property type="protein sequence ID" value="RRJ24311.1"/>
    <property type="molecule type" value="Genomic_DNA"/>
</dbReference>
<protein>
    <submittedName>
        <fullName evidence="1">Uncharacterized protein</fullName>
    </submittedName>
</protein>
<name>A0A3P3QSZ8_9FIRM</name>
<comment type="caution">
    <text evidence="1">The sequence shown here is derived from an EMBL/GenBank/DDBJ whole genome shotgun (WGS) entry which is preliminary data.</text>
</comment>
<dbReference type="AlphaFoldDB" id="A0A3P3QSZ8"/>
<proteinExistence type="predicted"/>